<gene>
    <name evidence="2" type="ORF">GFC01_00255</name>
</gene>
<sequence>MFELFRRQPAIKIKMELKGSLSRYAPPAAKDGRFNLEVMPASTVKDVLVKIRVPARYAGLILINGRTGRTSDPLHPGDTVTIFPREMPGCLTPKEKISLYNRQMDVTTRPRLAVTTDDGKLKRKNFYLLNTR</sequence>
<evidence type="ECO:0000313" key="3">
    <source>
        <dbReference type="Proteomes" id="UP000441717"/>
    </source>
</evidence>
<evidence type="ECO:0000259" key="1">
    <source>
        <dbReference type="Pfam" id="PF14451"/>
    </source>
</evidence>
<accession>A0A6N7IL95</accession>
<keyword evidence="3" id="KW-1185">Reference proteome</keyword>
<proteinExistence type="predicted"/>
<name>A0A6N7IL95_9FIRM</name>
<feature type="domain" description="Ubiquitin Mut7-C" evidence="1">
    <location>
        <begin position="12"/>
        <end position="86"/>
    </location>
</feature>
<dbReference type="Proteomes" id="UP000441717">
    <property type="component" value="Unassembled WGS sequence"/>
</dbReference>
<dbReference type="InterPro" id="IPR027798">
    <property type="entry name" value="Ub_Mut7C"/>
</dbReference>
<comment type="caution">
    <text evidence="2">The sequence shown here is derived from an EMBL/GenBank/DDBJ whole genome shotgun (WGS) entry which is preliminary data.</text>
</comment>
<protein>
    <recommendedName>
        <fullName evidence="1">Ubiquitin Mut7-C domain-containing protein</fullName>
    </recommendedName>
</protein>
<evidence type="ECO:0000313" key="2">
    <source>
        <dbReference type="EMBL" id="MQL50735.1"/>
    </source>
</evidence>
<dbReference type="AlphaFoldDB" id="A0A6N7IL95"/>
<dbReference type="RefSeq" id="WP_152944651.1">
    <property type="nucleotide sequence ID" value="NZ_WHYR01000001.1"/>
</dbReference>
<dbReference type="Pfam" id="PF14451">
    <property type="entry name" value="Ub-Mut7C"/>
    <property type="match status" value="1"/>
</dbReference>
<reference evidence="2 3" key="1">
    <citation type="submission" date="2019-10" db="EMBL/GenBank/DDBJ databases">
        <title>Comparative genomics of sulfur disproportionating microorganisms.</title>
        <authorList>
            <person name="Ward L.M."/>
            <person name="Bertran E."/>
            <person name="Johnston D."/>
        </authorList>
    </citation>
    <scope>NUCLEOTIDE SEQUENCE [LARGE SCALE GENOMIC DNA]</scope>
    <source>
        <strain evidence="2 3">DSM 14055</strain>
    </source>
</reference>
<dbReference type="EMBL" id="WHYR01000001">
    <property type="protein sequence ID" value="MQL50735.1"/>
    <property type="molecule type" value="Genomic_DNA"/>
</dbReference>
<organism evidence="2 3">
    <name type="scientific">Desulfofundulus thermobenzoicus</name>
    <dbReference type="NCBI Taxonomy" id="29376"/>
    <lineage>
        <taxon>Bacteria</taxon>
        <taxon>Bacillati</taxon>
        <taxon>Bacillota</taxon>
        <taxon>Clostridia</taxon>
        <taxon>Eubacteriales</taxon>
        <taxon>Peptococcaceae</taxon>
        <taxon>Desulfofundulus</taxon>
    </lineage>
</organism>